<evidence type="ECO:0000256" key="5">
    <source>
        <dbReference type="ARBA" id="ARBA00023002"/>
    </source>
</evidence>
<keyword evidence="5" id="KW-0560">Oxidoreductase</keyword>
<dbReference type="GO" id="GO:0006729">
    <property type="term" value="P:tetrahydrobiopterin biosynthetic process"/>
    <property type="evidence" value="ECO:0007669"/>
    <property type="project" value="TreeGrafter"/>
</dbReference>
<dbReference type="InterPro" id="IPR051721">
    <property type="entry name" value="Biopterin_syn/organic_redct"/>
</dbReference>
<keyword evidence="3" id="KW-0963">Cytoplasm</keyword>
<dbReference type="AlphaFoldDB" id="A0A9W5U266"/>
<organism evidence="6 7">
    <name type="scientific">Lentibacillus populi</name>
    <dbReference type="NCBI Taxonomy" id="1827502"/>
    <lineage>
        <taxon>Bacteria</taxon>
        <taxon>Bacillati</taxon>
        <taxon>Bacillota</taxon>
        <taxon>Bacilli</taxon>
        <taxon>Bacillales</taxon>
        <taxon>Bacillaceae</taxon>
        <taxon>Lentibacillus</taxon>
    </lineage>
</organism>
<dbReference type="PROSITE" id="PS00061">
    <property type="entry name" value="ADH_SHORT"/>
    <property type="match status" value="1"/>
</dbReference>
<sequence length="252" mass="27879">MKYAVITGVSRGLGESVAKLFMESGIHVIGISRNHNKSLIACAQQNNVVYQHYRCDLGELGEVEETVERVSSQIFAEEPESIYIVNNAAVLEPIAPATSIKNTDLKYHVQINTIAPMVLINSLLQTAVEQDVRMIGVTITSGAAERPVFGWSAYCSTKASINMYTQAVALEQEELKTGNKVIAFNPGIMDTQMQEKIRASSADDFIEVDTFRDYKKKDLLKDTEAVGGVLVDILTDEESIENGKIYNVKDYF</sequence>
<protein>
    <submittedName>
        <fullName evidence="6">Short-chain dehydrogenase</fullName>
    </submittedName>
</protein>
<dbReference type="GO" id="GO:0004757">
    <property type="term" value="F:sepiapterin reductase (NADP+) activity"/>
    <property type="evidence" value="ECO:0007669"/>
    <property type="project" value="TreeGrafter"/>
</dbReference>
<dbReference type="InterPro" id="IPR036291">
    <property type="entry name" value="NAD(P)-bd_dom_sf"/>
</dbReference>
<name>A0A9W5U266_9BACI</name>
<dbReference type="GO" id="GO:0005737">
    <property type="term" value="C:cytoplasm"/>
    <property type="evidence" value="ECO:0007669"/>
    <property type="project" value="UniProtKB-SubCell"/>
</dbReference>
<evidence type="ECO:0000256" key="4">
    <source>
        <dbReference type="ARBA" id="ARBA00022857"/>
    </source>
</evidence>
<dbReference type="RefSeq" id="WP_088049628.1">
    <property type="nucleotide sequence ID" value="NZ_BMJD01000080.1"/>
</dbReference>
<evidence type="ECO:0000256" key="3">
    <source>
        <dbReference type="ARBA" id="ARBA00022490"/>
    </source>
</evidence>
<evidence type="ECO:0000313" key="6">
    <source>
        <dbReference type="EMBL" id="GGB62899.1"/>
    </source>
</evidence>
<dbReference type="PANTHER" id="PTHR44085:SF2">
    <property type="entry name" value="SEPIAPTERIN REDUCTASE"/>
    <property type="match status" value="1"/>
</dbReference>
<dbReference type="PANTHER" id="PTHR44085">
    <property type="entry name" value="SEPIAPTERIN REDUCTASE"/>
    <property type="match status" value="1"/>
</dbReference>
<evidence type="ECO:0000256" key="1">
    <source>
        <dbReference type="ARBA" id="ARBA00004496"/>
    </source>
</evidence>
<keyword evidence="4" id="KW-0521">NADP</keyword>
<dbReference type="Proteomes" id="UP000621492">
    <property type="component" value="Unassembled WGS sequence"/>
</dbReference>
<evidence type="ECO:0000313" key="7">
    <source>
        <dbReference type="Proteomes" id="UP000621492"/>
    </source>
</evidence>
<dbReference type="NCBIfam" id="NF005381">
    <property type="entry name" value="PRK06924.1"/>
    <property type="match status" value="1"/>
</dbReference>
<proteinExistence type="inferred from homology"/>
<comment type="similarity">
    <text evidence="2">Belongs to the short-chain dehydrogenases/reductases (SDR) family.</text>
</comment>
<reference evidence="6" key="2">
    <citation type="submission" date="2020-09" db="EMBL/GenBank/DDBJ databases">
        <authorList>
            <person name="Sun Q."/>
            <person name="Zhou Y."/>
        </authorList>
    </citation>
    <scope>NUCLEOTIDE SEQUENCE</scope>
    <source>
        <strain evidence="6">CGMCC 1.15454</strain>
    </source>
</reference>
<keyword evidence="7" id="KW-1185">Reference proteome</keyword>
<comment type="caution">
    <text evidence="6">The sequence shown here is derived from an EMBL/GenBank/DDBJ whole genome shotgun (WGS) entry which is preliminary data.</text>
</comment>
<dbReference type="EMBL" id="BMJD01000080">
    <property type="protein sequence ID" value="GGB62899.1"/>
    <property type="molecule type" value="Genomic_DNA"/>
</dbReference>
<reference evidence="6" key="1">
    <citation type="journal article" date="2014" name="Int. J. Syst. Evol. Microbiol.">
        <title>Complete genome sequence of Corynebacterium casei LMG S-19264T (=DSM 44701T), isolated from a smear-ripened cheese.</title>
        <authorList>
            <consortium name="US DOE Joint Genome Institute (JGI-PGF)"/>
            <person name="Walter F."/>
            <person name="Albersmeier A."/>
            <person name="Kalinowski J."/>
            <person name="Ruckert C."/>
        </authorList>
    </citation>
    <scope>NUCLEOTIDE SEQUENCE</scope>
    <source>
        <strain evidence="6">CGMCC 1.15454</strain>
    </source>
</reference>
<accession>A0A9W5U266</accession>
<dbReference type="InterPro" id="IPR020904">
    <property type="entry name" value="Sc_DH/Rdtase_CS"/>
</dbReference>
<dbReference type="SUPFAM" id="SSF51735">
    <property type="entry name" value="NAD(P)-binding Rossmann-fold domains"/>
    <property type="match status" value="1"/>
</dbReference>
<evidence type="ECO:0000256" key="2">
    <source>
        <dbReference type="ARBA" id="ARBA00006484"/>
    </source>
</evidence>
<dbReference type="InterPro" id="IPR002347">
    <property type="entry name" value="SDR_fam"/>
</dbReference>
<dbReference type="Gene3D" id="3.40.50.720">
    <property type="entry name" value="NAD(P)-binding Rossmann-like Domain"/>
    <property type="match status" value="1"/>
</dbReference>
<dbReference type="PRINTS" id="PR00081">
    <property type="entry name" value="GDHRDH"/>
</dbReference>
<comment type="subcellular location">
    <subcellularLocation>
        <location evidence="1">Cytoplasm</location>
    </subcellularLocation>
</comment>
<gene>
    <name evidence="6" type="ORF">GCM10011409_45060</name>
</gene>
<dbReference type="Pfam" id="PF00106">
    <property type="entry name" value="adh_short"/>
    <property type="match status" value="1"/>
</dbReference>